<evidence type="ECO:0000256" key="2">
    <source>
        <dbReference type="SAM" id="SignalP"/>
    </source>
</evidence>
<name>A0A1F5P820_9BACT</name>
<feature type="signal peptide" evidence="2">
    <location>
        <begin position="1"/>
        <end position="19"/>
    </location>
</feature>
<dbReference type="EMBL" id="MFES01000016">
    <property type="protein sequence ID" value="OGE86028.1"/>
    <property type="molecule type" value="Genomic_DNA"/>
</dbReference>
<keyword evidence="1" id="KW-0472">Membrane</keyword>
<evidence type="ECO:0000313" key="3">
    <source>
        <dbReference type="EMBL" id="OGE86028.1"/>
    </source>
</evidence>
<comment type="caution">
    <text evidence="3">The sequence shown here is derived from an EMBL/GenBank/DDBJ whole genome shotgun (WGS) entry which is preliminary data.</text>
</comment>
<accession>A0A1F5P820</accession>
<evidence type="ECO:0000313" key="4">
    <source>
        <dbReference type="Proteomes" id="UP000176786"/>
    </source>
</evidence>
<keyword evidence="1" id="KW-0812">Transmembrane</keyword>
<feature type="transmembrane region" description="Helical" evidence="1">
    <location>
        <begin position="137"/>
        <end position="154"/>
    </location>
</feature>
<proteinExistence type="predicted"/>
<gene>
    <name evidence="3" type="ORF">A3J48_03275</name>
</gene>
<dbReference type="Proteomes" id="UP000176786">
    <property type="component" value="Unassembled WGS sequence"/>
</dbReference>
<dbReference type="STRING" id="1817832.A3J48_03275"/>
<evidence type="ECO:0000256" key="1">
    <source>
        <dbReference type="SAM" id="Phobius"/>
    </source>
</evidence>
<keyword evidence="2" id="KW-0732">Signal</keyword>
<organism evidence="3 4">
    <name type="scientific">Candidatus Doudnabacteria bacterium RIFCSPHIGHO2_02_FULL_46_11</name>
    <dbReference type="NCBI Taxonomy" id="1817832"/>
    <lineage>
        <taxon>Bacteria</taxon>
        <taxon>Candidatus Doudnaibacteriota</taxon>
    </lineage>
</organism>
<sequence>MRLLLVIVSFLFLPAISFAAGIEVTPSEFDVQINSAKGKQVKLVVRNPDESALKFEAYADDYKERISISPTDFTLKQGEEITLVLDVSGGQEKMETNISIVGMPTDFRELQAAVGVKVPITISTNKKLAGDVDWVEYAIYGVMIFGSLGLASLMPKNKPTSRA</sequence>
<protein>
    <submittedName>
        <fullName evidence="3">Uncharacterized protein</fullName>
    </submittedName>
</protein>
<reference evidence="3 4" key="1">
    <citation type="journal article" date="2016" name="Nat. Commun.">
        <title>Thousands of microbial genomes shed light on interconnected biogeochemical processes in an aquifer system.</title>
        <authorList>
            <person name="Anantharaman K."/>
            <person name="Brown C.T."/>
            <person name="Hug L.A."/>
            <person name="Sharon I."/>
            <person name="Castelle C.J."/>
            <person name="Probst A.J."/>
            <person name="Thomas B.C."/>
            <person name="Singh A."/>
            <person name="Wilkins M.J."/>
            <person name="Karaoz U."/>
            <person name="Brodie E.L."/>
            <person name="Williams K.H."/>
            <person name="Hubbard S.S."/>
            <person name="Banfield J.F."/>
        </authorList>
    </citation>
    <scope>NUCLEOTIDE SEQUENCE [LARGE SCALE GENOMIC DNA]</scope>
</reference>
<dbReference type="AlphaFoldDB" id="A0A1F5P820"/>
<feature type="chain" id="PRO_5009520354" evidence="2">
    <location>
        <begin position="20"/>
        <end position="163"/>
    </location>
</feature>
<keyword evidence="1" id="KW-1133">Transmembrane helix</keyword>